<gene>
    <name evidence="1" type="ORF">CALFYP1_00355</name>
</gene>
<accession>A0A6N2WYD9</accession>
<protein>
    <submittedName>
        <fullName evidence="1">Uncharacterized protein</fullName>
    </submittedName>
</protein>
<reference evidence="1" key="1">
    <citation type="submission" date="2019-11" db="EMBL/GenBank/DDBJ databases">
        <authorList>
            <person name="Feng L."/>
        </authorList>
    </citation>
    <scope>NUCLEOTIDE SEQUENCE</scope>
    <source>
        <strain evidence="1">CAmalonaticusLFYP1</strain>
    </source>
</reference>
<name>A0A6N2WYD9_CITAM</name>
<evidence type="ECO:0000313" key="1">
    <source>
        <dbReference type="EMBL" id="VYT46884.1"/>
    </source>
</evidence>
<proteinExistence type="predicted"/>
<dbReference type="RefSeq" id="WP_235507523.1">
    <property type="nucleotide sequence ID" value="NZ_CACRTI010000015.1"/>
</dbReference>
<sequence>MTAIACWLNSEENDSIWAVSDSRITQQNSTLTDHCPKLFSVPVSVIRSTDVLRIHPQKIFEFGFGFAGSTIIGINVKEMLAVSLSRLHEIGSSTPEQEIPYETYPTLNEIAILAKDIAEKFMRDVGQSFPQSVRIEMLIFGFCLNTRSYKIVKLNNSSATPGIIDIEDNQNLLSGRPILLGDRQQELQEFIETTREQFSPNTINWWRSPFIALNNWINQETVNTIGGYIQMVTAFPFFARLSFLTDLNDNLFISSYAGINTTESFGPTIGGFILRSMDGMTLPSVNGWDVGNQVTRAAAERAAASR</sequence>
<organism evidence="1">
    <name type="scientific">Citrobacter amalonaticus</name>
    <dbReference type="NCBI Taxonomy" id="35703"/>
    <lineage>
        <taxon>Bacteria</taxon>
        <taxon>Pseudomonadati</taxon>
        <taxon>Pseudomonadota</taxon>
        <taxon>Gammaproteobacteria</taxon>
        <taxon>Enterobacterales</taxon>
        <taxon>Enterobacteriaceae</taxon>
        <taxon>Citrobacter</taxon>
    </lineage>
</organism>
<dbReference type="AlphaFoldDB" id="A0A6N2WYD9"/>
<dbReference type="EMBL" id="CACRTI010000015">
    <property type="protein sequence ID" value="VYT46884.1"/>
    <property type="molecule type" value="Genomic_DNA"/>
</dbReference>